<evidence type="ECO:0000313" key="2">
    <source>
        <dbReference type="Proteomes" id="UP000186781"/>
    </source>
</evidence>
<evidence type="ECO:0000313" key="1">
    <source>
        <dbReference type="EMBL" id="OLO80600.1"/>
    </source>
</evidence>
<dbReference type="EMBL" id="MSKX01000042">
    <property type="protein sequence ID" value="OLO80600.1"/>
    <property type="molecule type" value="Genomic_DNA"/>
</dbReference>
<gene>
    <name evidence="1" type="ORF">BKH13_13065</name>
</gene>
<name>A0ABX3EYA9_ACTNA</name>
<organism evidence="1 2">
    <name type="scientific">Actinomyces naeslundii</name>
    <dbReference type="NCBI Taxonomy" id="1655"/>
    <lineage>
        <taxon>Bacteria</taxon>
        <taxon>Bacillati</taxon>
        <taxon>Actinomycetota</taxon>
        <taxon>Actinomycetes</taxon>
        <taxon>Actinomycetales</taxon>
        <taxon>Actinomycetaceae</taxon>
        <taxon>Actinomyces</taxon>
    </lineage>
</organism>
<sequence length="72" mass="7798">MAQCSDNAWSSPPVTTSSGLLVTSALTWQVEERETYDRYQEVAGERVVSDVVAPDAAVGARRLPRAERMAGT</sequence>
<reference evidence="1 2" key="1">
    <citation type="submission" date="2016-12" db="EMBL/GenBank/DDBJ databases">
        <title>Genomic comparison of strains in the 'Actinomyces naeslundii' group.</title>
        <authorList>
            <person name="Mughal S.R."/>
            <person name="Do T."/>
            <person name="Gilbert S.C."/>
            <person name="Witherden E.A."/>
            <person name="Didelot X."/>
            <person name="Beighton D."/>
        </authorList>
    </citation>
    <scope>NUCLEOTIDE SEQUENCE [LARGE SCALE GENOMIC DNA]</scope>
    <source>
        <strain evidence="1 2">WE6B-3</strain>
    </source>
</reference>
<comment type="caution">
    <text evidence="1">The sequence shown here is derived from an EMBL/GenBank/DDBJ whole genome shotgun (WGS) entry which is preliminary data.</text>
</comment>
<proteinExistence type="predicted"/>
<accession>A0ABX3EYA9</accession>
<protein>
    <submittedName>
        <fullName evidence="1">Uncharacterized protein</fullName>
    </submittedName>
</protein>
<keyword evidence="2" id="KW-1185">Reference proteome</keyword>
<dbReference type="RefSeq" id="WP_075406233.1">
    <property type="nucleotide sequence ID" value="NZ_JAPWCK010000006.1"/>
</dbReference>
<dbReference type="Proteomes" id="UP000186781">
    <property type="component" value="Unassembled WGS sequence"/>
</dbReference>